<reference evidence="1" key="1">
    <citation type="submission" date="2023-06" db="EMBL/GenBank/DDBJ databases">
        <title>Genome-scale phylogeny and comparative genomics of the fungal order Sordariales.</title>
        <authorList>
            <consortium name="Lawrence Berkeley National Laboratory"/>
            <person name="Hensen N."/>
            <person name="Bonometti L."/>
            <person name="Westerberg I."/>
            <person name="Brannstrom I.O."/>
            <person name="Guillou S."/>
            <person name="Cros-Aarteil S."/>
            <person name="Calhoun S."/>
            <person name="Haridas S."/>
            <person name="Kuo A."/>
            <person name="Mondo S."/>
            <person name="Pangilinan J."/>
            <person name="Riley R."/>
            <person name="Labutti K."/>
            <person name="Andreopoulos B."/>
            <person name="Lipzen A."/>
            <person name="Chen C."/>
            <person name="Yanf M."/>
            <person name="Daum C."/>
            <person name="Ng V."/>
            <person name="Clum A."/>
            <person name="Steindorff A."/>
            <person name="Ohm R."/>
            <person name="Martin F."/>
            <person name="Silar P."/>
            <person name="Natvig D."/>
            <person name="Lalanne C."/>
            <person name="Gautier V."/>
            <person name="Ament-Velasquez S.L."/>
            <person name="Kruys A."/>
            <person name="Hutchinson M.I."/>
            <person name="Powell A.J."/>
            <person name="Barry K."/>
            <person name="Miller A.N."/>
            <person name="Grigoriev I.V."/>
            <person name="Debuchy R."/>
            <person name="Gladieux P."/>
            <person name="Thoren M.H."/>
            <person name="Johannesson H."/>
        </authorList>
    </citation>
    <scope>NUCLEOTIDE SEQUENCE</scope>
    <source>
        <strain evidence="1">SMH2532-1</strain>
    </source>
</reference>
<comment type="caution">
    <text evidence="1">The sequence shown here is derived from an EMBL/GenBank/DDBJ whole genome shotgun (WGS) entry which is preliminary data.</text>
</comment>
<accession>A0AA39Y1R8</accession>
<evidence type="ECO:0000313" key="2">
    <source>
        <dbReference type="Proteomes" id="UP001174936"/>
    </source>
</evidence>
<proteinExistence type="predicted"/>
<sequence>MAQPQLVGRLVISPSTMIELNARLSPRPVFELDLDGAPVPTDPDVHADLFLIPCDTYYAQGPAFDLEAYEPKLGQFNRGRAWPRVRTDTGNEAPTKMYFAWNNANLQYGEKNAWYMLAVQVSSFGESVDPAKNRICLQWVQVMTRGKRHAAKGSKVLTEEEKVWAAHFANWSCDYSKYRPGKGRRTQAQRAAE</sequence>
<evidence type="ECO:0000313" key="1">
    <source>
        <dbReference type="EMBL" id="KAK0644417.1"/>
    </source>
</evidence>
<dbReference type="EMBL" id="JAULSV010000005">
    <property type="protein sequence ID" value="KAK0644417.1"/>
    <property type="molecule type" value="Genomic_DNA"/>
</dbReference>
<dbReference type="Proteomes" id="UP001174936">
    <property type="component" value="Unassembled WGS sequence"/>
</dbReference>
<name>A0AA39Y1R8_9PEZI</name>
<keyword evidence="2" id="KW-1185">Reference proteome</keyword>
<organism evidence="1 2">
    <name type="scientific">Cercophora newfieldiana</name>
    <dbReference type="NCBI Taxonomy" id="92897"/>
    <lineage>
        <taxon>Eukaryota</taxon>
        <taxon>Fungi</taxon>
        <taxon>Dikarya</taxon>
        <taxon>Ascomycota</taxon>
        <taxon>Pezizomycotina</taxon>
        <taxon>Sordariomycetes</taxon>
        <taxon>Sordariomycetidae</taxon>
        <taxon>Sordariales</taxon>
        <taxon>Lasiosphaeriaceae</taxon>
        <taxon>Cercophora</taxon>
    </lineage>
</organism>
<protein>
    <submittedName>
        <fullName evidence="1">Uncharacterized protein</fullName>
    </submittedName>
</protein>
<gene>
    <name evidence="1" type="ORF">B0T16DRAFT_392773</name>
</gene>
<dbReference type="AlphaFoldDB" id="A0AA39Y1R8"/>